<comment type="subcellular location">
    <subcellularLocation>
        <location evidence="1">Membrane</location>
        <topology evidence="1">Multi-pass membrane protein</topology>
    </subcellularLocation>
</comment>
<reference evidence="9" key="1">
    <citation type="submission" date="2016-02" db="EMBL/GenBank/DDBJ databases">
        <authorList>
            <person name="Rodrigo-Torres Lidia"/>
            <person name="Arahal R.David."/>
        </authorList>
    </citation>
    <scope>NUCLEOTIDE SEQUENCE [LARGE SCALE GENOMIC DNA]</scope>
    <source>
        <strain evidence="9">CECT 8713</strain>
    </source>
</reference>
<evidence type="ECO:0000256" key="2">
    <source>
        <dbReference type="ARBA" id="ARBA00022448"/>
    </source>
</evidence>
<dbReference type="InterPro" id="IPR004752">
    <property type="entry name" value="AmpG_permease/AT-1"/>
</dbReference>
<dbReference type="Pfam" id="PF07690">
    <property type="entry name" value="MFS_1"/>
    <property type="match status" value="1"/>
</dbReference>
<feature type="transmembrane region" description="Helical" evidence="6">
    <location>
        <begin position="259"/>
        <end position="277"/>
    </location>
</feature>
<dbReference type="RefSeq" id="WP_062708484.1">
    <property type="nucleotide sequence ID" value="NZ_CAWRCI010000014.1"/>
</dbReference>
<dbReference type="PANTHER" id="PTHR12778:SF10">
    <property type="entry name" value="MAJOR FACILITATOR SUPERFAMILY DOMAIN-CONTAINING PROTEIN 3"/>
    <property type="match status" value="1"/>
</dbReference>
<feature type="transmembrane region" description="Helical" evidence="6">
    <location>
        <begin position="116"/>
        <end position="138"/>
    </location>
</feature>
<feature type="transmembrane region" description="Helical" evidence="6">
    <location>
        <begin position="297"/>
        <end position="319"/>
    </location>
</feature>
<dbReference type="NCBIfam" id="TIGR00901">
    <property type="entry name" value="2A0125"/>
    <property type="match status" value="1"/>
</dbReference>
<dbReference type="PANTHER" id="PTHR12778">
    <property type="entry name" value="SOLUTE CARRIER FAMILY 33 ACETYL-COA TRANSPORTER -RELATED"/>
    <property type="match status" value="1"/>
</dbReference>
<gene>
    <name evidence="8" type="ORF">GMA8713_01923</name>
</gene>
<evidence type="ECO:0000313" key="9">
    <source>
        <dbReference type="Proteomes" id="UP000073601"/>
    </source>
</evidence>
<feature type="transmembrane region" description="Helical" evidence="6">
    <location>
        <begin position="190"/>
        <end position="208"/>
    </location>
</feature>
<feature type="transmembrane region" description="Helical" evidence="6">
    <location>
        <begin position="21"/>
        <end position="39"/>
    </location>
</feature>
<dbReference type="AlphaFoldDB" id="A0A128F5V0"/>
<evidence type="ECO:0000256" key="6">
    <source>
        <dbReference type="SAM" id="Phobius"/>
    </source>
</evidence>
<dbReference type="Proteomes" id="UP000073601">
    <property type="component" value="Unassembled WGS sequence"/>
</dbReference>
<evidence type="ECO:0000256" key="1">
    <source>
        <dbReference type="ARBA" id="ARBA00004141"/>
    </source>
</evidence>
<dbReference type="Gene3D" id="1.20.1250.20">
    <property type="entry name" value="MFS general substrate transporter like domains"/>
    <property type="match status" value="2"/>
</dbReference>
<feature type="transmembrane region" description="Helical" evidence="6">
    <location>
        <begin position="93"/>
        <end position="110"/>
    </location>
</feature>
<dbReference type="SUPFAM" id="SSF103473">
    <property type="entry name" value="MFS general substrate transporter"/>
    <property type="match status" value="1"/>
</dbReference>
<evidence type="ECO:0000313" key="8">
    <source>
        <dbReference type="EMBL" id="CZF81651.1"/>
    </source>
</evidence>
<feature type="transmembrane region" description="Helical" evidence="6">
    <location>
        <begin position="158"/>
        <end position="178"/>
    </location>
</feature>
<organism evidence="8 9">
    <name type="scientific">Grimontia marina</name>
    <dbReference type="NCBI Taxonomy" id="646534"/>
    <lineage>
        <taxon>Bacteria</taxon>
        <taxon>Pseudomonadati</taxon>
        <taxon>Pseudomonadota</taxon>
        <taxon>Gammaproteobacteria</taxon>
        <taxon>Vibrionales</taxon>
        <taxon>Vibrionaceae</taxon>
        <taxon>Grimontia</taxon>
    </lineage>
</organism>
<proteinExistence type="predicted"/>
<keyword evidence="5 6" id="KW-0472">Membrane</keyword>
<evidence type="ECO:0000256" key="3">
    <source>
        <dbReference type="ARBA" id="ARBA00022692"/>
    </source>
</evidence>
<dbReference type="OrthoDB" id="9787815at2"/>
<keyword evidence="3 6" id="KW-0812">Transmembrane</keyword>
<dbReference type="PROSITE" id="PS50850">
    <property type="entry name" value="MFS"/>
    <property type="match status" value="1"/>
</dbReference>
<sequence>MSPSSHPTWRETLNSYLDRRLLWVFMLGCASGFPLLLIGSNMSGWLKDAGLTRTAIGLFGSIFAVYAINWMWAPLIDRVKLPVLHRTLGQRRSWILLMQVIMLVCTLFIANTNPSFNLWLTSVLAFTIALASATQDIAVDAFRIDSFGEQEKSKMPQAAAMAVIGWWTGYSLPGYFAFINADSIGWNGVYYGMAGFIVLLILFTLFVGEPDSQRDKLQAEAESRYAKRLNQGENSIPVWFSVTIVEPFAEFFRRNGVKVALTLLLFVFLFKIGEAFLGRMSIVFYKEVGFSNEQIGYYSKLIGWGATVVFTLIGSAINVRFGVVKGLLIGGIAMAASNLMFALMAQVGPNENLFLATIIVDNFTSAFATIAFVSFLTFLTGRAFSATQYALLASLGNLGRTTLSSFSGSLVDWIEQFEWTHNISWLDPWSFFFILTTIMVIPSLAMIVGLRKHFKKLQDMQKTA</sequence>
<feature type="transmembrane region" description="Helical" evidence="6">
    <location>
        <begin position="391"/>
        <end position="411"/>
    </location>
</feature>
<keyword evidence="4 6" id="KW-1133">Transmembrane helix</keyword>
<dbReference type="GO" id="GO:0016020">
    <property type="term" value="C:membrane"/>
    <property type="evidence" value="ECO:0007669"/>
    <property type="project" value="UniProtKB-SubCell"/>
</dbReference>
<feature type="domain" description="Major facilitator superfamily (MFS) profile" evidence="7">
    <location>
        <begin position="20"/>
        <end position="454"/>
    </location>
</feature>
<keyword evidence="2" id="KW-0813">Transport</keyword>
<accession>A0A128F5V0</accession>
<evidence type="ECO:0000259" key="7">
    <source>
        <dbReference type="PROSITE" id="PS50850"/>
    </source>
</evidence>
<feature type="transmembrane region" description="Helical" evidence="6">
    <location>
        <begin position="353"/>
        <end position="379"/>
    </location>
</feature>
<feature type="transmembrane region" description="Helical" evidence="6">
    <location>
        <begin position="51"/>
        <end position="72"/>
    </location>
</feature>
<protein>
    <submittedName>
        <fullName evidence="8">Muropeptide transporter</fullName>
    </submittedName>
</protein>
<feature type="transmembrane region" description="Helical" evidence="6">
    <location>
        <begin position="431"/>
        <end position="450"/>
    </location>
</feature>
<name>A0A128F5V0_9GAMM</name>
<feature type="transmembrane region" description="Helical" evidence="6">
    <location>
        <begin position="326"/>
        <end position="347"/>
    </location>
</feature>
<dbReference type="InterPro" id="IPR020846">
    <property type="entry name" value="MFS_dom"/>
</dbReference>
<dbReference type="InterPro" id="IPR011701">
    <property type="entry name" value="MFS"/>
</dbReference>
<keyword evidence="9" id="KW-1185">Reference proteome</keyword>
<dbReference type="EMBL" id="FIZY01000014">
    <property type="protein sequence ID" value="CZF81651.1"/>
    <property type="molecule type" value="Genomic_DNA"/>
</dbReference>
<evidence type="ECO:0000256" key="5">
    <source>
        <dbReference type="ARBA" id="ARBA00023136"/>
    </source>
</evidence>
<evidence type="ECO:0000256" key="4">
    <source>
        <dbReference type="ARBA" id="ARBA00022989"/>
    </source>
</evidence>
<dbReference type="GO" id="GO:0022857">
    <property type="term" value="F:transmembrane transporter activity"/>
    <property type="evidence" value="ECO:0007669"/>
    <property type="project" value="InterPro"/>
</dbReference>
<dbReference type="InterPro" id="IPR036259">
    <property type="entry name" value="MFS_trans_sf"/>
</dbReference>